<dbReference type="Pfam" id="PF07429">
    <property type="entry name" value="Glyco_transf_56"/>
    <property type="match status" value="1"/>
</dbReference>
<keyword evidence="5" id="KW-0472">Membrane</keyword>
<keyword evidence="1" id="KW-1003">Cell membrane</keyword>
<sequence>MTMIHAMHIVPNQKFLPWIKHLFNRPEWSSTYVILLYEKKGIVRGGDDNEIEVSADKFGIKHIVTLLKTYDVAFHYLLDFPKTEIVLRSPPHIVHYWYFFGSEIYHQTNLFKGELYGPETRKILLILPEIKYWYEIRRMYYQIILRENSPFENFRKAIPRIRNILWYVEDEIKIITSKIQLPPWIFLQFFTFNNIIPDERVATNRDSRKVLIGNSATIENNHFDVLNVLTKLNPFVQTYSLPMTYGQYKRYKSKVKKVFSAKLNEKVFFLEKHLSLDEYYSFINQHPTAIFLHYRQQGLGNILYLIYNGTKVYLSERNTIYHWLKRNGIMVFNFEEDFISDYNNNNLLIDLYWSNSNREQIKKLLTENQNETSMQLIETDIKGIK</sequence>
<evidence type="ECO:0000256" key="3">
    <source>
        <dbReference type="ARBA" id="ARBA00022676"/>
    </source>
</evidence>
<keyword evidence="4 6" id="KW-0808">Transferase</keyword>
<dbReference type="EMBL" id="JADKGY010000008">
    <property type="protein sequence ID" value="MBK9982942.1"/>
    <property type="molecule type" value="Genomic_DNA"/>
</dbReference>
<dbReference type="EC" id="2.4.1.325" evidence="6"/>
<evidence type="ECO:0000256" key="2">
    <source>
        <dbReference type="ARBA" id="ARBA00022519"/>
    </source>
</evidence>
<keyword evidence="2" id="KW-0997">Cell inner membrane</keyword>
<dbReference type="InterPro" id="IPR009993">
    <property type="entry name" value="WecF"/>
</dbReference>
<accession>A0A9D7SW09</accession>
<dbReference type="Proteomes" id="UP000808337">
    <property type="component" value="Unassembled WGS sequence"/>
</dbReference>
<protein>
    <submittedName>
        <fullName evidence="6">TDP-N-acetylfucosamine:lipid II N-acetylfucosaminyltransferase</fullName>
        <ecNumber evidence="6">2.4.1.325</ecNumber>
    </submittedName>
</protein>
<dbReference type="GO" id="GO:0008417">
    <property type="term" value="F:fucosyltransferase activity"/>
    <property type="evidence" value="ECO:0007669"/>
    <property type="project" value="InterPro"/>
</dbReference>
<evidence type="ECO:0000313" key="6">
    <source>
        <dbReference type="EMBL" id="MBK9982942.1"/>
    </source>
</evidence>
<dbReference type="GO" id="GO:0009246">
    <property type="term" value="P:enterobacterial common antigen biosynthetic process"/>
    <property type="evidence" value="ECO:0007669"/>
    <property type="project" value="InterPro"/>
</dbReference>
<proteinExistence type="predicted"/>
<organism evidence="6 7">
    <name type="scientific">Candidatus Opimibacter skivensis</name>
    <dbReference type="NCBI Taxonomy" id="2982028"/>
    <lineage>
        <taxon>Bacteria</taxon>
        <taxon>Pseudomonadati</taxon>
        <taxon>Bacteroidota</taxon>
        <taxon>Saprospiria</taxon>
        <taxon>Saprospirales</taxon>
        <taxon>Saprospiraceae</taxon>
        <taxon>Candidatus Opimibacter</taxon>
    </lineage>
</organism>
<keyword evidence="3 6" id="KW-0328">Glycosyltransferase</keyword>
<comment type="caution">
    <text evidence="6">The sequence shown here is derived from an EMBL/GenBank/DDBJ whole genome shotgun (WGS) entry which is preliminary data.</text>
</comment>
<dbReference type="AlphaFoldDB" id="A0A9D7SW09"/>
<name>A0A9D7SW09_9BACT</name>
<gene>
    <name evidence="6" type="ORF">IPP15_11065</name>
</gene>
<evidence type="ECO:0000313" key="7">
    <source>
        <dbReference type="Proteomes" id="UP000808337"/>
    </source>
</evidence>
<evidence type="ECO:0000256" key="4">
    <source>
        <dbReference type="ARBA" id="ARBA00022679"/>
    </source>
</evidence>
<reference evidence="6 7" key="1">
    <citation type="submission" date="2020-10" db="EMBL/GenBank/DDBJ databases">
        <title>Connecting structure to function with the recovery of over 1000 high-quality activated sludge metagenome-assembled genomes encoding full-length rRNA genes using long-read sequencing.</title>
        <authorList>
            <person name="Singleton C.M."/>
            <person name="Petriglieri F."/>
            <person name="Kristensen J.M."/>
            <person name="Kirkegaard R.H."/>
            <person name="Michaelsen T.Y."/>
            <person name="Andersen M.H."/>
            <person name="Karst S.M."/>
            <person name="Dueholm M.S."/>
            <person name="Nielsen P.H."/>
            <person name="Albertsen M."/>
        </authorList>
    </citation>
    <scope>NUCLEOTIDE SEQUENCE [LARGE SCALE GENOMIC DNA]</scope>
    <source>
        <strain evidence="6">Ribe_18-Q3-R11-54_MAXAC.273</strain>
    </source>
</reference>
<evidence type="ECO:0000256" key="1">
    <source>
        <dbReference type="ARBA" id="ARBA00022475"/>
    </source>
</evidence>
<evidence type="ECO:0000256" key="5">
    <source>
        <dbReference type="ARBA" id="ARBA00023136"/>
    </source>
</evidence>
<dbReference type="GO" id="GO:0102031">
    <property type="term" value="F:4-acetamido-4,6-dideoxy-D-galactose transferase activity"/>
    <property type="evidence" value="ECO:0007669"/>
    <property type="project" value="UniProtKB-EC"/>
</dbReference>